<dbReference type="SMART" id="SM00895">
    <property type="entry name" value="FCD"/>
    <property type="match status" value="1"/>
</dbReference>
<evidence type="ECO:0000256" key="3">
    <source>
        <dbReference type="ARBA" id="ARBA00023163"/>
    </source>
</evidence>
<dbReference type="PANTHER" id="PTHR43537:SF5">
    <property type="entry name" value="UXU OPERON TRANSCRIPTIONAL REGULATOR"/>
    <property type="match status" value="1"/>
</dbReference>
<dbReference type="PROSITE" id="PS50949">
    <property type="entry name" value="HTH_GNTR"/>
    <property type="match status" value="1"/>
</dbReference>
<evidence type="ECO:0000313" key="7">
    <source>
        <dbReference type="Proteomes" id="UP000322915"/>
    </source>
</evidence>
<dbReference type="InterPro" id="IPR036390">
    <property type="entry name" value="WH_DNA-bd_sf"/>
</dbReference>
<comment type="caution">
    <text evidence="6">The sequence shown here is derived from an EMBL/GenBank/DDBJ whole genome shotgun (WGS) entry which is preliminary data.</text>
</comment>
<keyword evidence="3" id="KW-0804">Transcription</keyword>
<dbReference type="EMBL" id="SEUK01000041">
    <property type="protein sequence ID" value="KAA1163710.1"/>
    <property type="molecule type" value="Genomic_DNA"/>
</dbReference>
<dbReference type="Pfam" id="PF07729">
    <property type="entry name" value="FCD"/>
    <property type="match status" value="1"/>
</dbReference>
<proteinExistence type="predicted"/>
<sequence>MQNVKKRRRFWMVVEKLEALIDQGIYPVGGRLPAEREMAEVYDVSRPTIREAIIALEVRKRVEVKTGSGVFVTSSKKTASLTPPISAFELTQARALVESEAAALAASKISDSELQALKQTLIDMEFSDKADEADQLFHEIIAQATRNKALALTINNFWKLRRSEPQILLAHQGVCSQNINQRLAEHTTIYDAIADRNPSAARKAMHNHFNRLINALFEASEAKALEEVRRKTDETRGLYSISHLTK</sequence>
<reference evidence="7 8" key="1">
    <citation type="submission" date="2019-01" db="EMBL/GenBank/DDBJ databases">
        <title>Genome sequences of marine Pseudoalteromonas species.</title>
        <authorList>
            <person name="Boraston A.B."/>
            <person name="Hehemann J.-H."/>
            <person name="Vickers C.J."/>
            <person name="Salama-Alber O."/>
            <person name="Abe K."/>
            <person name="Hettle A.J."/>
        </authorList>
    </citation>
    <scope>NUCLEOTIDE SEQUENCE [LARGE SCALE GENOMIC DNA]</scope>
    <source>
        <strain evidence="6 8">PS42</strain>
        <strain evidence="5 7">PS47</strain>
    </source>
</reference>
<evidence type="ECO:0000256" key="1">
    <source>
        <dbReference type="ARBA" id="ARBA00023015"/>
    </source>
</evidence>
<dbReference type="InterPro" id="IPR000524">
    <property type="entry name" value="Tscrpt_reg_HTH_GntR"/>
</dbReference>
<dbReference type="InterPro" id="IPR008920">
    <property type="entry name" value="TF_FadR/GntR_C"/>
</dbReference>
<gene>
    <name evidence="6" type="ORF">EU508_04030</name>
    <name evidence="5" type="ORF">EU509_12150</name>
</gene>
<feature type="domain" description="HTH gntR-type" evidence="4">
    <location>
        <begin position="7"/>
        <end position="75"/>
    </location>
</feature>
<dbReference type="GO" id="GO:0003677">
    <property type="term" value="F:DNA binding"/>
    <property type="evidence" value="ECO:0007669"/>
    <property type="project" value="UniProtKB-KW"/>
</dbReference>
<evidence type="ECO:0000313" key="6">
    <source>
        <dbReference type="EMBL" id="KAA1163710.1"/>
    </source>
</evidence>
<evidence type="ECO:0000313" key="5">
    <source>
        <dbReference type="EMBL" id="KAA1154268.1"/>
    </source>
</evidence>
<name>A0A833EMN7_9GAMM</name>
<dbReference type="CDD" id="cd07377">
    <property type="entry name" value="WHTH_GntR"/>
    <property type="match status" value="1"/>
</dbReference>
<dbReference type="EMBL" id="SEUJ01000072">
    <property type="protein sequence ID" value="KAA1154268.1"/>
    <property type="molecule type" value="Genomic_DNA"/>
</dbReference>
<dbReference type="AlphaFoldDB" id="A0A833EMN7"/>
<protein>
    <submittedName>
        <fullName evidence="6">FadR family transcriptional regulator</fullName>
    </submittedName>
</protein>
<evidence type="ECO:0000259" key="4">
    <source>
        <dbReference type="PROSITE" id="PS50949"/>
    </source>
</evidence>
<evidence type="ECO:0000256" key="2">
    <source>
        <dbReference type="ARBA" id="ARBA00023125"/>
    </source>
</evidence>
<keyword evidence="1" id="KW-0805">Transcription regulation</keyword>
<dbReference type="InterPro" id="IPR011711">
    <property type="entry name" value="GntR_C"/>
</dbReference>
<dbReference type="Gene3D" id="1.20.120.530">
    <property type="entry name" value="GntR ligand-binding domain-like"/>
    <property type="match status" value="1"/>
</dbReference>
<dbReference type="Proteomes" id="UP000324162">
    <property type="component" value="Unassembled WGS sequence"/>
</dbReference>
<organism evidence="6 8">
    <name type="scientific">Pseudoalteromonas fuliginea</name>
    <dbReference type="NCBI Taxonomy" id="1872678"/>
    <lineage>
        <taxon>Bacteria</taxon>
        <taxon>Pseudomonadati</taxon>
        <taxon>Pseudomonadota</taxon>
        <taxon>Gammaproteobacteria</taxon>
        <taxon>Alteromonadales</taxon>
        <taxon>Pseudoalteromonadaceae</taxon>
        <taxon>Pseudoalteromonas</taxon>
    </lineage>
</organism>
<dbReference type="SMART" id="SM00345">
    <property type="entry name" value="HTH_GNTR"/>
    <property type="match status" value="1"/>
</dbReference>
<keyword evidence="7" id="KW-1185">Reference proteome</keyword>
<keyword evidence="2" id="KW-0238">DNA-binding</keyword>
<dbReference type="PANTHER" id="PTHR43537">
    <property type="entry name" value="TRANSCRIPTIONAL REGULATOR, GNTR FAMILY"/>
    <property type="match status" value="1"/>
</dbReference>
<dbReference type="RefSeq" id="WP_008137413.1">
    <property type="nucleotide sequence ID" value="NZ_SEUJ01000072.1"/>
</dbReference>
<dbReference type="GO" id="GO:0003700">
    <property type="term" value="F:DNA-binding transcription factor activity"/>
    <property type="evidence" value="ECO:0007669"/>
    <property type="project" value="InterPro"/>
</dbReference>
<dbReference type="Proteomes" id="UP000322915">
    <property type="component" value="Unassembled WGS sequence"/>
</dbReference>
<dbReference type="SUPFAM" id="SSF46785">
    <property type="entry name" value="Winged helix' DNA-binding domain"/>
    <property type="match status" value="1"/>
</dbReference>
<accession>A0A833EMN7</accession>
<dbReference type="SUPFAM" id="SSF48008">
    <property type="entry name" value="GntR ligand-binding domain-like"/>
    <property type="match status" value="1"/>
</dbReference>
<evidence type="ECO:0000313" key="8">
    <source>
        <dbReference type="Proteomes" id="UP000324162"/>
    </source>
</evidence>
<dbReference type="InterPro" id="IPR036388">
    <property type="entry name" value="WH-like_DNA-bd_sf"/>
</dbReference>
<dbReference type="Pfam" id="PF00392">
    <property type="entry name" value="GntR"/>
    <property type="match status" value="1"/>
</dbReference>
<dbReference type="Gene3D" id="1.10.10.10">
    <property type="entry name" value="Winged helix-like DNA-binding domain superfamily/Winged helix DNA-binding domain"/>
    <property type="match status" value="1"/>
</dbReference>
<dbReference type="PRINTS" id="PR00035">
    <property type="entry name" value="HTHGNTR"/>
</dbReference>